<dbReference type="CDD" id="cd22160">
    <property type="entry name" value="F-box_AtFBL13-like"/>
    <property type="match status" value="1"/>
</dbReference>
<dbReference type="InterPro" id="IPR006566">
    <property type="entry name" value="FBD"/>
</dbReference>
<evidence type="ECO:0000259" key="2">
    <source>
        <dbReference type="Pfam" id="PF08387"/>
    </source>
</evidence>
<evidence type="ECO:0000313" key="4">
    <source>
        <dbReference type="EMBL" id="TVU39661.1"/>
    </source>
</evidence>
<reference evidence="4 5" key="1">
    <citation type="journal article" date="2019" name="Sci. Rep.">
        <title>A high-quality genome of Eragrostis curvula grass provides insights into Poaceae evolution and supports new strategies to enhance forage quality.</title>
        <authorList>
            <person name="Carballo J."/>
            <person name="Santos B.A.C.M."/>
            <person name="Zappacosta D."/>
            <person name="Garbus I."/>
            <person name="Selva J.P."/>
            <person name="Gallo C.A."/>
            <person name="Diaz A."/>
            <person name="Albertini E."/>
            <person name="Caccamo M."/>
            <person name="Echenique V."/>
        </authorList>
    </citation>
    <scope>NUCLEOTIDE SEQUENCE [LARGE SCALE GENOMIC DNA]</scope>
    <source>
        <strain evidence="5">cv. Victoria</strain>
        <tissue evidence="4">Leaf</tissue>
    </source>
</reference>
<dbReference type="Gramene" id="TVU39661">
    <property type="protein sequence ID" value="TVU39661"/>
    <property type="gene ID" value="EJB05_13092"/>
</dbReference>
<dbReference type="SUPFAM" id="SSF52047">
    <property type="entry name" value="RNI-like"/>
    <property type="match status" value="1"/>
</dbReference>
<name>A0A5J9VVJ5_9POAL</name>
<feature type="non-terminal residue" evidence="4">
    <location>
        <position position="1"/>
    </location>
</feature>
<feature type="region of interest" description="Disordered" evidence="1">
    <location>
        <begin position="1"/>
        <end position="25"/>
    </location>
</feature>
<dbReference type="Pfam" id="PF24758">
    <property type="entry name" value="LRR_At5g56370"/>
    <property type="match status" value="1"/>
</dbReference>
<dbReference type="InterPro" id="IPR055302">
    <property type="entry name" value="F-box_dom-containing"/>
</dbReference>
<feature type="domain" description="FBD" evidence="2">
    <location>
        <begin position="319"/>
        <end position="358"/>
    </location>
</feature>
<dbReference type="OrthoDB" id="584579at2759"/>
<comment type="caution">
    <text evidence="4">The sequence shown here is derived from an EMBL/GenBank/DDBJ whole genome shotgun (WGS) entry which is preliminary data.</text>
</comment>
<evidence type="ECO:0000256" key="1">
    <source>
        <dbReference type="SAM" id="MobiDB-lite"/>
    </source>
</evidence>
<dbReference type="Pfam" id="PF08387">
    <property type="entry name" value="FBD"/>
    <property type="match status" value="1"/>
</dbReference>
<sequence length="421" mass="47637">MDVVTHDQLKQRRSHDPDRRRGVESHGHDLITLLPDAILGRIISLLPTKDGARTLVLSSRWRPLWRSAPLNLDTRGTNIFDATISRILSVHRGPCPPLQRLATSLQMPRSTLRFSPTLRIAKLGCCHFRDMTVNQANFPNLEHLELLKVKISEDSMHAMLANSPALKILILKYTTGFSRLKISCSPSLECITVVFDTPSTESFFVMTSTETMLQELIIESAPRLERLLIHAPKLKMLGRLTDQISRLELGATVFQGLHAIRMATEIRSVKILALKIKNLSLDLVIDFLKCFPCVEKLYIETVTFSMEGSFYYKHLENNECLDLHLKRLVLSYYRGNKSYVDFAKLFISKASVLESMKLDVEPANAGNKEWIENQCRQLQLESSRGSVHASIDFTSIKYFKLNERLGLSSTILGVGPEFSGP</sequence>
<proteinExistence type="predicted"/>
<evidence type="ECO:0000259" key="3">
    <source>
        <dbReference type="Pfam" id="PF24758"/>
    </source>
</evidence>
<feature type="domain" description="F-box/LRR-repeat protein 15/At3g58940/PEG3-like LRR" evidence="3">
    <location>
        <begin position="103"/>
        <end position="299"/>
    </location>
</feature>
<accession>A0A5J9VVJ5</accession>
<dbReference type="PANTHER" id="PTHR32141:SF179">
    <property type="entry name" value="F-BOX DOMAIN-CONTAINING PROTEIN"/>
    <property type="match status" value="1"/>
</dbReference>
<dbReference type="InterPro" id="IPR036047">
    <property type="entry name" value="F-box-like_dom_sf"/>
</dbReference>
<dbReference type="EMBL" id="RWGY01000007">
    <property type="protein sequence ID" value="TVU39661.1"/>
    <property type="molecule type" value="Genomic_DNA"/>
</dbReference>
<organism evidence="4 5">
    <name type="scientific">Eragrostis curvula</name>
    <name type="common">weeping love grass</name>
    <dbReference type="NCBI Taxonomy" id="38414"/>
    <lineage>
        <taxon>Eukaryota</taxon>
        <taxon>Viridiplantae</taxon>
        <taxon>Streptophyta</taxon>
        <taxon>Embryophyta</taxon>
        <taxon>Tracheophyta</taxon>
        <taxon>Spermatophyta</taxon>
        <taxon>Magnoliopsida</taxon>
        <taxon>Liliopsida</taxon>
        <taxon>Poales</taxon>
        <taxon>Poaceae</taxon>
        <taxon>PACMAD clade</taxon>
        <taxon>Chloridoideae</taxon>
        <taxon>Eragrostideae</taxon>
        <taxon>Eragrostidinae</taxon>
        <taxon>Eragrostis</taxon>
    </lineage>
</organism>
<evidence type="ECO:0000313" key="5">
    <source>
        <dbReference type="Proteomes" id="UP000324897"/>
    </source>
</evidence>
<dbReference type="SUPFAM" id="SSF81383">
    <property type="entry name" value="F-box domain"/>
    <property type="match status" value="1"/>
</dbReference>
<dbReference type="PANTHER" id="PTHR32141">
    <property type="match status" value="1"/>
</dbReference>
<dbReference type="Proteomes" id="UP000324897">
    <property type="component" value="Chromosome 4"/>
</dbReference>
<dbReference type="InterPro" id="IPR055411">
    <property type="entry name" value="LRR_FXL15/At3g58940/PEG3-like"/>
</dbReference>
<gene>
    <name evidence="4" type="ORF">EJB05_13092</name>
</gene>
<dbReference type="Gene3D" id="3.80.10.10">
    <property type="entry name" value="Ribonuclease Inhibitor"/>
    <property type="match status" value="1"/>
</dbReference>
<dbReference type="AlphaFoldDB" id="A0A5J9VVJ5"/>
<keyword evidence="5" id="KW-1185">Reference proteome</keyword>
<dbReference type="InterPro" id="IPR053781">
    <property type="entry name" value="F-box_AtFBL13-like"/>
</dbReference>
<dbReference type="InterPro" id="IPR032675">
    <property type="entry name" value="LRR_dom_sf"/>
</dbReference>
<protein>
    <submittedName>
        <fullName evidence="4">Uncharacterized protein</fullName>
    </submittedName>
</protein>